<evidence type="ECO:0000256" key="13">
    <source>
        <dbReference type="SAM" id="MobiDB-lite"/>
    </source>
</evidence>
<dbReference type="PANTHER" id="PTHR11070:SF2">
    <property type="entry name" value="ATP-DEPENDENT DNA HELICASE SRS2"/>
    <property type="match status" value="1"/>
</dbReference>
<dbReference type="Gene3D" id="3.40.50.300">
    <property type="entry name" value="P-loop containing nucleotide triphosphate hydrolases"/>
    <property type="match status" value="2"/>
</dbReference>
<keyword evidence="3 11" id="KW-0378">Hydrolase</keyword>
<feature type="domain" description="UvrD-like helicase C-terminal" evidence="15">
    <location>
        <begin position="337"/>
        <end position="661"/>
    </location>
</feature>
<dbReference type="GO" id="GO:0043138">
    <property type="term" value="F:3'-5' DNA helicase activity"/>
    <property type="evidence" value="ECO:0007669"/>
    <property type="project" value="UniProtKB-EC"/>
</dbReference>
<keyword evidence="2 11" id="KW-0547">Nucleotide-binding</keyword>
<keyword evidence="4 11" id="KW-0347">Helicase</keyword>
<keyword evidence="12" id="KW-0175">Coiled coil</keyword>
<accession>A0A6B0YRW1</accession>
<evidence type="ECO:0000256" key="7">
    <source>
        <dbReference type="ARBA" id="ARBA00023235"/>
    </source>
</evidence>
<dbReference type="EC" id="5.6.2.4" evidence="9"/>
<comment type="caution">
    <text evidence="16">The sequence shown here is derived from an EMBL/GenBank/DDBJ whole genome shotgun (WGS) entry which is preliminary data.</text>
</comment>
<dbReference type="PANTHER" id="PTHR11070">
    <property type="entry name" value="UVRD / RECB / PCRA DNA HELICASE FAMILY MEMBER"/>
    <property type="match status" value="1"/>
</dbReference>
<proteinExistence type="inferred from homology"/>
<keyword evidence="7" id="KW-0413">Isomerase</keyword>
<evidence type="ECO:0000256" key="8">
    <source>
        <dbReference type="ARBA" id="ARBA00034617"/>
    </source>
</evidence>
<name>A0A6B0YRW1_9CHLR</name>
<feature type="compositionally biased region" description="Acidic residues" evidence="13">
    <location>
        <begin position="482"/>
        <end position="491"/>
    </location>
</feature>
<feature type="region of interest" description="Disordered" evidence="13">
    <location>
        <begin position="343"/>
        <end position="369"/>
    </location>
</feature>
<protein>
    <recommendedName>
        <fullName evidence="9">DNA 3'-5' helicase</fullName>
        <ecNumber evidence="9">5.6.2.4</ecNumber>
    </recommendedName>
</protein>
<feature type="coiled-coil region" evidence="12">
    <location>
        <begin position="154"/>
        <end position="196"/>
    </location>
</feature>
<dbReference type="InterPro" id="IPR027417">
    <property type="entry name" value="P-loop_NTPase"/>
</dbReference>
<comment type="catalytic activity">
    <reaction evidence="8">
        <text>Couples ATP hydrolysis with the unwinding of duplex DNA by translocating in the 3'-5' direction.</text>
        <dbReference type="EC" id="5.6.2.4"/>
    </reaction>
</comment>
<evidence type="ECO:0000256" key="11">
    <source>
        <dbReference type="PROSITE-ProRule" id="PRU00560"/>
    </source>
</evidence>
<dbReference type="GO" id="GO:0000725">
    <property type="term" value="P:recombinational repair"/>
    <property type="evidence" value="ECO:0007669"/>
    <property type="project" value="TreeGrafter"/>
</dbReference>
<dbReference type="GO" id="GO:0003677">
    <property type="term" value="F:DNA binding"/>
    <property type="evidence" value="ECO:0007669"/>
    <property type="project" value="UniProtKB-KW"/>
</dbReference>
<organism evidence="16">
    <name type="scientific">Caldilineaceae bacterium SB0664_bin_27</name>
    <dbReference type="NCBI Taxonomy" id="2605260"/>
    <lineage>
        <taxon>Bacteria</taxon>
        <taxon>Bacillati</taxon>
        <taxon>Chloroflexota</taxon>
        <taxon>Caldilineae</taxon>
        <taxon>Caldilineales</taxon>
        <taxon>Caldilineaceae</taxon>
    </lineage>
</organism>
<evidence type="ECO:0000256" key="4">
    <source>
        <dbReference type="ARBA" id="ARBA00022806"/>
    </source>
</evidence>
<evidence type="ECO:0000259" key="15">
    <source>
        <dbReference type="PROSITE" id="PS51217"/>
    </source>
</evidence>
<dbReference type="InterPro" id="IPR014016">
    <property type="entry name" value="UvrD-like_ATP-bd"/>
</dbReference>
<evidence type="ECO:0000256" key="9">
    <source>
        <dbReference type="ARBA" id="ARBA00034808"/>
    </source>
</evidence>
<evidence type="ECO:0000256" key="6">
    <source>
        <dbReference type="ARBA" id="ARBA00023125"/>
    </source>
</evidence>
<dbReference type="PROSITE" id="PS51198">
    <property type="entry name" value="UVRD_HELICASE_ATP_BIND"/>
    <property type="match status" value="1"/>
</dbReference>
<dbReference type="SUPFAM" id="SSF52540">
    <property type="entry name" value="P-loop containing nucleoside triphosphate hydrolases"/>
    <property type="match status" value="1"/>
</dbReference>
<reference evidence="16" key="1">
    <citation type="submission" date="2019-09" db="EMBL/GenBank/DDBJ databases">
        <title>Characterisation of the sponge microbiome using genome-centric metagenomics.</title>
        <authorList>
            <person name="Engelberts J.P."/>
            <person name="Robbins S.J."/>
            <person name="De Goeij J.M."/>
            <person name="Aranda M."/>
            <person name="Bell S.C."/>
            <person name="Webster N.S."/>
        </authorList>
    </citation>
    <scope>NUCLEOTIDE SEQUENCE</scope>
    <source>
        <strain evidence="16">SB0664_bin_27</strain>
    </source>
</reference>
<sequence>MVAEQQLRPAQEEILKYEGGRLGISAVPGSGKTFTLSRLAAKLVQKLVASGPVDDREVLVVTFTNAAAENFRSSIGRIVESRRLLPSGFRVGTIHSLAHDIVRERPGLVGLGEDFDIIDERTGQEIKRQAVNNYIQANPDFLGGYIKPENLRSSRNLERQLNQTAQEVAEAVVRRVKELRADADALETLLQQQSGVWPLLSFGLQVCRDYERGLSVRGGVDFDDLILLALEALENDEELLARLQRRWPFVLEDEAQDSSALQEKMLSLLTAAHGNWVRVGDPNQAINTTFTSADPRFLKQFVDGETVANLPLPNSGRSALPIIRLANRLIDWSSEEHPLLPPDKALSLPHIQPTEEDDPQRNPDPGDPAVYFYDRPLVPVDEIRILVASLQRWLQKNAQKTVAVLVPDNRRGAEFSKAFEEASLPFDDSLLRSTSTTRIAVDALVKSMRYISQPSNPSHLRLLWNEVWWERRSCPHGRSDTGEESAPDGAEEGSPSWIPVPSDSVENTQESELPRPALLFGQALGKLRLPERFIYPAAGDDWLQELRWLDDYDGFRPIVHRFREDLRRWCSAAILPVDELVLTLGQDLFTEADERALAHSAAILLANRARERPDLRLLELTKELDETAANRRRLLGFTEETRGFEPPAGKVTIATMHSAKGLEWDRVHLASVSNYSFPGGGDDEYYRGEPNYIRDSLNLTEEALEQTRQLHMGTLDEYEPGEATREARREYAAERLRLLYVGITRARQELVLTYNTGRFHDRRPNEPALAFKELNQSWRTGPNRNGKKGQAFRVTSP</sequence>
<evidence type="ECO:0000256" key="12">
    <source>
        <dbReference type="SAM" id="Coils"/>
    </source>
</evidence>
<feature type="region of interest" description="Disordered" evidence="13">
    <location>
        <begin position="778"/>
        <end position="797"/>
    </location>
</feature>
<dbReference type="InterPro" id="IPR013986">
    <property type="entry name" value="DExx_box_DNA_helicase_dom_sf"/>
</dbReference>
<dbReference type="PROSITE" id="PS51217">
    <property type="entry name" value="UVRD_HELICASE_CTER"/>
    <property type="match status" value="1"/>
</dbReference>
<dbReference type="Gene3D" id="1.10.10.160">
    <property type="match status" value="1"/>
</dbReference>
<evidence type="ECO:0000313" key="16">
    <source>
        <dbReference type="EMBL" id="MXY92991.1"/>
    </source>
</evidence>
<evidence type="ECO:0000256" key="10">
    <source>
        <dbReference type="ARBA" id="ARBA00048988"/>
    </source>
</evidence>
<dbReference type="InterPro" id="IPR000212">
    <property type="entry name" value="DNA_helicase_UvrD/REP"/>
</dbReference>
<feature type="binding site" evidence="11">
    <location>
        <begin position="26"/>
        <end position="33"/>
    </location>
    <ligand>
        <name>ATP</name>
        <dbReference type="ChEBI" id="CHEBI:30616"/>
    </ligand>
</feature>
<gene>
    <name evidence="16" type="ORF">F4Y42_06020</name>
</gene>
<dbReference type="InterPro" id="IPR014017">
    <property type="entry name" value="DNA_helicase_UvrD-like_C"/>
</dbReference>
<dbReference type="Pfam" id="PF13361">
    <property type="entry name" value="UvrD_C"/>
    <property type="match status" value="1"/>
</dbReference>
<evidence type="ECO:0000259" key="14">
    <source>
        <dbReference type="PROSITE" id="PS51198"/>
    </source>
</evidence>
<keyword evidence="5 11" id="KW-0067">ATP-binding</keyword>
<dbReference type="GO" id="GO:0016787">
    <property type="term" value="F:hydrolase activity"/>
    <property type="evidence" value="ECO:0007669"/>
    <property type="project" value="UniProtKB-UniRule"/>
</dbReference>
<comment type="similarity">
    <text evidence="1">Belongs to the helicase family. UvrD subfamily.</text>
</comment>
<dbReference type="AlphaFoldDB" id="A0A6B0YRW1"/>
<feature type="domain" description="UvrD-like helicase ATP-binding" evidence="14">
    <location>
        <begin position="5"/>
        <end position="319"/>
    </location>
</feature>
<dbReference type="Pfam" id="PF00580">
    <property type="entry name" value="UvrD-helicase"/>
    <property type="match status" value="1"/>
</dbReference>
<dbReference type="EMBL" id="VXRG01000052">
    <property type="protein sequence ID" value="MXY92991.1"/>
    <property type="molecule type" value="Genomic_DNA"/>
</dbReference>
<dbReference type="GO" id="GO:0005524">
    <property type="term" value="F:ATP binding"/>
    <property type="evidence" value="ECO:0007669"/>
    <property type="project" value="UniProtKB-UniRule"/>
</dbReference>
<evidence type="ECO:0000256" key="1">
    <source>
        <dbReference type="ARBA" id="ARBA00009922"/>
    </source>
</evidence>
<evidence type="ECO:0000256" key="5">
    <source>
        <dbReference type="ARBA" id="ARBA00022840"/>
    </source>
</evidence>
<feature type="region of interest" description="Disordered" evidence="13">
    <location>
        <begin position="476"/>
        <end position="508"/>
    </location>
</feature>
<keyword evidence="6" id="KW-0238">DNA-binding</keyword>
<evidence type="ECO:0000256" key="3">
    <source>
        <dbReference type="ARBA" id="ARBA00022801"/>
    </source>
</evidence>
<evidence type="ECO:0000256" key="2">
    <source>
        <dbReference type="ARBA" id="ARBA00022741"/>
    </source>
</evidence>
<comment type="catalytic activity">
    <reaction evidence="10">
        <text>ATP + H2O = ADP + phosphate + H(+)</text>
        <dbReference type="Rhea" id="RHEA:13065"/>
        <dbReference type="ChEBI" id="CHEBI:15377"/>
        <dbReference type="ChEBI" id="CHEBI:15378"/>
        <dbReference type="ChEBI" id="CHEBI:30616"/>
        <dbReference type="ChEBI" id="CHEBI:43474"/>
        <dbReference type="ChEBI" id="CHEBI:456216"/>
        <dbReference type="EC" id="5.6.2.4"/>
    </reaction>
</comment>